<dbReference type="AlphaFoldDB" id="A0A852RHU0"/>
<comment type="caution">
    <text evidence="2">The sequence shown here is derived from an EMBL/GenBank/DDBJ whole genome shotgun (WGS) entry which is preliminary data.</text>
</comment>
<proteinExistence type="predicted"/>
<name>A0A852RHU0_9MICO</name>
<keyword evidence="3" id="KW-1185">Reference proteome</keyword>
<dbReference type="SUPFAM" id="SSF56112">
    <property type="entry name" value="Protein kinase-like (PK-like)"/>
    <property type="match status" value="1"/>
</dbReference>
<dbReference type="RefSeq" id="WP_185987586.1">
    <property type="nucleotide sequence ID" value="NZ_BAAALZ010000001.1"/>
</dbReference>
<dbReference type="Gene3D" id="3.90.1200.10">
    <property type="match status" value="1"/>
</dbReference>
<dbReference type="CDD" id="cd05154">
    <property type="entry name" value="ACAD10_11_N-like"/>
    <property type="match status" value="1"/>
</dbReference>
<feature type="domain" description="Aminoglycoside phosphotransferase" evidence="1">
    <location>
        <begin position="47"/>
        <end position="283"/>
    </location>
</feature>
<dbReference type="InterPro" id="IPR002575">
    <property type="entry name" value="Aminoglycoside_PTrfase"/>
</dbReference>
<dbReference type="EMBL" id="JACCBD010000001">
    <property type="protein sequence ID" value="NYD27764.1"/>
    <property type="molecule type" value="Genomic_DNA"/>
</dbReference>
<reference evidence="2 3" key="1">
    <citation type="submission" date="2020-07" db="EMBL/GenBank/DDBJ databases">
        <title>Sequencing the genomes of 1000 actinobacteria strains.</title>
        <authorList>
            <person name="Klenk H.-P."/>
        </authorList>
    </citation>
    <scope>NUCLEOTIDE SEQUENCE [LARGE SCALE GENOMIC DNA]</scope>
    <source>
        <strain evidence="2 3">DSM 17380</strain>
    </source>
</reference>
<keyword evidence="2" id="KW-0808">Transferase</keyword>
<dbReference type="PANTHER" id="PTHR47829:SF1">
    <property type="entry name" value="HAD FAMILY PHOSPHATASE"/>
    <property type="match status" value="1"/>
</dbReference>
<dbReference type="InterPro" id="IPR041726">
    <property type="entry name" value="ACAD10_11_N"/>
</dbReference>
<organism evidence="2 3">
    <name type="scientific">Leucobacter aridicollis</name>
    <dbReference type="NCBI Taxonomy" id="283878"/>
    <lineage>
        <taxon>Bacteria</taxon>
        <taxon>Bacillati</taxon>
        <taxon>Actinomycetota</taxon>
        <taxon>Actinomycetes</taxon>
        <taxon>Micrococcales</taxon>
        <taxon>Microbacteriaceae</taxon>
        <taxon>Leucobacter</taxon>
    </lineage>
</organism>
<dbReference type="PANTHER" id="PTHR47829">
    <property type="entry name" value="HYDROLASE, PUTATIVE (AFU_ORTHOLOGUE AFUA_1G12880)-RELATED"/>
    <property type="match status" value="1"/>
</dbReference>
<dbReference type="InterPro" id="IPR052898">
    <property type="entry name" value="ACAD10-like"/>
</dbReference>
<dbReference type="Pfam" id="PF01636">
    <property type="entry name" value="APH"/>
    <property type="match status" value="1"/>
</dbReference>
<accession>A0A852RHU0</accession>
<evidence type="ECO:0000259" key="1">
    <source>
        <dbReference type="Pfam" id="PF01636"/>
    </source>
</evidence>
<evidence type="ECO:0000313" key="3">
    <source>
        <dbReference type="Proteomes" id="UP000586095"/>
    </source>
</evidence>
<dbReference type="InterPro" id="IPR011009">
    <property type="entry name" value="Kinase-like_dom_sf"/>
</dbReference>
<dbReference type="Gene3D" id="3.30.200.20">
    <property type="entry name" value="Phosphorylase Kinase, domain 1"/>
    <property type="match status" value="1"/>
</dbReference>
<dbReference type="Proteomes" id="UP000586095">
    <property type="component" value="Unassembled WGS sequence"/>
</dbReference>
<evidence type="ECO:0000313" key="2">
    <source>
        <dbReference type="EMBL" id="NYD27764.1"/>
    </source>
</evidence>
<protein>
    <submittedName>
        <fullName evidence="2">Aminoglycoside phosphotransferase (APT) family kinase protein</fullName>
    </submittedName>
</protein>
<dbReference type="GO" id="GO:0016301">
    <property type="term" value="F:kinase activity"/>
    <property type="evidence" value="ECO:0007669"/>
    <property type="project" value="UniProtKB-KW"/>
</dbReference>
<gene>
    <name evidence="2" type="ORF">BJ960_002567</name>
</gene>
<sequence>MTGPETNAEVVATIAEAAGFTMPPLLILDRVVAFLDEHGIGEGDISWRRIGDGQSNVTYLIERGQTRVVLRRGPRPPLPKSTHDMVREATVQQGLARVGAPVPRILAVCADPDVLGVPFYVMEYLDGVILLDETPAAFDTTRAKRGASEALVDTLVEFHSLDLDRAGLTEFGRPDGYLERQVKTFTGLATQVSRRELPLVAEVGAWLERRRPASQRAALVHGDYRFGNVMFRPEGPPSVLAVLDWEMATLGDPLADLGYLTATYSDPASPRTVMELTSATREPGYLTRDQLAERYAAGTGLDISDLGWYQALALWKASVFLEAIYTRWRAGERPGDTFAHTLEVAVPEILERAQELTR</sequence>
<keyword evidence="2" id="KW-0418">Kinase</keyword>